<keyword evidence="5 8" id="KW-0093">Biotin biosynthesis</keyword>
<dbReference type="EMBL" id="CP011494">
    <property type="protein sequence ID" value="AKO53204.1"/>
    <property type="molecule type" value="Genomic_DNA"/>
</dbReference>
<comment type="subunit">
    <text evidence="8">Homodimer.</text>
</comment>
<dbReference type="PANTHER" id="PTHR43210">
    <property type="entry name" value="DETHIOBIOTIN SYNTHETASE"/>
    <property type="match status" value="1"/>
</dbReference>
<organism evidence="9 10">
    <name type="scientific">Marinobacter psychrophilus</name>
    <dbReference type="NCBI Taxonomy" id="330734"/>
    <lineage>
        <taxon>Bacteria</taxon>
        <taxon>Pseudomonadati</taxon>
        <taxon>Pseudomonadota</taxon>
        <taxon>Gammaproteobacteria</taxon>
        <taxon>Pseudomonadales</taxon>
        <taxon>Marinobacteraceae</taxon>
        <taxon>Marinobacter</taxon>
    </lineage>
</organism>
<comment type="catalytic activity">
    <reaction evidence="8">
        <text>(7R,8S)-7,8-diammoniononanoate + CO2 + ATP = (4R,5S)-dethiobiotin + ADP + phosphate + 3 H(+)</text>
        <dbReference type="Rhea" id="RHEA:15805"/>
        <dbReference type="ChEBI" id="CHEBI:15378"/>
        <dbReference type="ChEBI" id="CHEBI:16526"/>
        <dbReference type="ChEBI" id="CHEBI:30616"/>
        <dbReference type="ChEBI" id="CHEBI:43474"/>
        <dbReference type="ChEBI" id="CHEBI:149469"/>
        <dbReference type="ChEBI" id="CHEBI:149473"/>
        <dbReference type="ChEBI" id="CHEBI:456216"/>
        <dbReference type="EC" id="6.3.3.3"/>
    </reaction>
</comment>
<protein>
    <recommendedName>
        <fullName evidence="8">ATP-dependent dethiobiotin synthetase BioD</fullName>
        <ecNumber evidence="8">6.3.3.3</ecNumber>
    </recommendedName>
    <alternativeName>
        <fullName evidence="8">DTB synthetase</fullName>
        <shortName evidence="8">DTBS</shortName>
    </alternativeName>
    <alternativeName>
        <fullName evidence="8">Dethiobiotin synthase</fullName>
    </alternativeName>
</protein>
<dbReference type="InterPro" id="IPR027417">
    <property type="entry name" value="P-loop_NTPase"/>
</dbReference>
<dbReference type="KEGG" id="mpq:ABA45_12935"/>
<keyword evidence="10" id="KW-1185">Reference proteome</keyword>
<dbReference type="PIRSF" id="PIRSF006755">
    <property type="entry name" value="DTB_synth"/>
    <property type="match status" value="1"/>
</dbReference>
<comment type="function">
    <text evidence="8">Catalyzes a mechanistically unusual reaction, the ATP-dependent insertion of CO2 between the N7 and N8 nitrogen atoms of 7,8-diaminopelargonic acid (DAPA, also called 7,8-diammoniononanoate) to form a ureido ring.</text>
</comment>
<dbReference type="UniPathway" id="UPA00078">
    <property type="reaction ID" value="UER00161"/>
</dbReference>
<dbReference type="PANTHER" id="PTHR43210:SF5">
    <property type="entry name" value="DETHIOBIOTIN SYNTHETASE"/>
    <property type="match status" value="1"/>
</dbReference>
<sequence length="230" mass="24613">MAKKTYFVTGTNTDVGKTVVTAALLEAAKLAGKRTLAMKPVASGCVQTPDGLRNSDALILQNAMTEKLPYDVVNPVALEPAIAPHVAASQAGRNLSADRLAGFCRGIQLRPADLLLIEGAGGWRVPLNDRETYSALAQRLNIPVILVVSLELGCINHALLSAEAIRRDGLVLAGWVANRPREAVMSCETDTLAYLQQHLGCPCLGVMPWLSEPRPQALAKFLNVTPLIEN</sequence>
<dbReference type="FunFam" id="3.40.50.300:FF:000292">
    <property type="entry name" value="ATP-dependent dethiobiotin synthetase BioD"/>
    <property type="match status" value="1"/>
</dbReference>
<evidence type="ECO:0000256" key="3">
    <source>
        <dbReference type="ARBA" id="ARBA00022723"/>
    </source>
</evidence>
<evidence type="ECO:0000313" key="9">
    <source>
        <dbReference type="EMBL" id="AKO53204.1"/>
    </source>
</evidence>
<dbReference type="CDD" id="cd03109">
    <property type="entry name" value="DTBS"/>
    <property type="match status" value="1"/>
</dbReference>
<dbReference type="SUPFAM" id="SSF52540">
    <property type="entry name" value="P-loop containing nucleoside triphosphate hydrolases"/>
    <property type="match status" value="1"/>
</dbReference>
<comment type="cofactor">
    <cofactor evidence="8">
        <name>Mg(2+)</name>
        <dbReference type="ChEBI" id="CHEBI:18420"/>
    </cofactor>
</comment>
<keyword evidence="2 8" id="KW-0436">Ligase</keyword>
<feature type="binding site" evidence="8">
    <location>
        <begin position="118"/>
        <end position="121"/>
    </location>
    <ligand>
        <name>ATP</name>
        <dbReference type="ChEBI" id="CHEBI:30616"/>
    </ligand>
</feature>
<dbReference type="AlphaFoldDB" id="A0A0H4I2M4"/>
<feature type="binding site" evidence="8">
    <location>
        <position position="56"/>
    </location>
    <ligand>
        <name>ATP</name>
        <dbReference type="ChEBI" id="CHEBI:30616"/>
    </ligand>
</feature>
<feature type="binding site" evidence="8">
    <location>
        <position position="43"/>
    </location>
    <ligand>
        <name>substrate</name>
    </ligand>
</feature>
<gene>
    <name evidence="8" type="primary">bioD</name>
    <name evidence="9" type="ORF">ABA45_12935</name>
</gene>
<evidence type="ECO:0000256" key="7">
    <source>
        <dbReference type="ARBA" id="ARBA00022842"/>
    </source>
</evidence>
<evidence type="ECO:0000256" key="1">
    <source>
        <dbReference type="ARBA" id="ARBA00022490"/>
    </source>
</evidence>
<dbReference type="NCBIfam" id="TIGR00347">
    <property type="entry name" value="bioD"/>
    <property type="match status" value="1"/>
</dbReference>
<dbReference type="RefSeq" id="WP_048386717.1">
    <property type="nucleotide sequence ID" value="NZ_CP011494.1"/>
</dbReference>
<feature type="binding site" evidence="8">
    <location>
        <position position="18"/>
    </location>
    <ligand>
        <name>Mg(2+)</name>
        <dbReference type="ChEBI" id="CHEBI:18420"/>
    </ligand>
</feature>
<reference evidence="9 10" key="1">
    <citation type="submission" date="2015-05" db="EMBL/GenBank/DDBJ databases">
        <title>Complete genome of Marinobacter psychrophilus strain 20041T isolated from sea-ice of the Canadian Basin.</title>
        <authorList>
            <person name="Song L."/>
            <person name="Ren L."/>
            <person name="Yu Y."/>
            <person name="Wang X."/>
        </authorList>
    </citation>
    <scope>NUCLEOTIDE SEQUENCE [LARGE SCALE GENOMIC DNA]</scope>
    <source>
        <strain evidence="9 10">20041</strain>
    </source>
</reference>
<dbReference type="GO" id="GO:0009102">
    <property type="term" value="P:biotin biosynthetic process"/>
    <property type="evidence" value="ECO:0007669"/>
    <property type="project" value="UniProtKB-UniRule"/>
</dbReference>
<dbReference type="GO" id="GO:0042803">
    <property type="term" value="F:protein homodimerization activity"/>
    <property type="evidence" value="ECO:0007669"/>
    <property type="project" value="UniProtKB-ARBA"/>
</dbReference>
<keyword evidence="3 8" id="KW-0479">Metal-binding</keyword>
<feature type="binding site" evidence="8">
    <location>
        <begin position="178"/>
        <end position="179"/>
    </location>
    <ligand>
        <name>ATP</name>
        <dbReference type="ChEBI" id="CHEBI:30616"/>
    </ligand>
</feature>
<comment type="similarity">
    <text evidence="8">Belongs to the dethiobiotin synthetase family.</text>
</comment>
<dbReference type="HAMAP" id="MF_00336">
    <property type="entry name" value="BioD"/>
    <property type="match status" value="1"/>
</dbReference>
<keyword evidence="6 8" id="KW-0067">ATP-binding</keyword>
<feature type="binding site" evidence="8">
    <location>
        <position position="118"/>
    </location>
    <ligand>
        <name>Mg(2+)</name>
        <dbReference type="ChEBI" id="CHEBI:18420"/>
    </ligand>
</feature>
<dbReference type="EC" id="6.3.3.3" evidence="8"/>
<dbReference type="InterPro" id="IPR004472">
    <property type="entry name" value="DTB_synth_BioD"/>
</dbReference>
<comment type="pathway">
    <text evidence="8">Cofactor biosynthesis; biotin biosynthesis; biotin from 7,8-diaminononanoate: step 1/2.</text>
</comment>
<proteinExistence type="inferred from homology"/>
<dbReference type="Proteomes" id="UP000036406">
    <property type="component" value="Chromosome"/>
</dbReference>
<evidence type="ECO:0000256" key="6">
    <source>
        <dbReference type="ARBA" id="ARBA00022840"/>
    </source>
</evidence>
<comment type="subcellular location">
    <subcellularLocation>
        <location evidence="8">Cytoplasm</location>
    </subcellularLocation>
</comment>
<dbReference type="PATRIC" id="fig|330734.3.peg.2708"/>
<feature type="active site" evidence="8">
    <location>
        <position position="39"/>
    </location>
</feature>
<dbReference type="GO" id="GO:0004141">
    <property type="term" value="F:dethiobiotin synthase activity"/>
    <property type="evidence" value="ECO:0007669"/>
    <property type="project" value="UniProtKB-UniRule"/>
</dbReference>
<accession>A0A0H4I2M4</accession>
<dbReference type="GO" id="GO:0005524">
    <property type="term" value="F:ATP binding"/>
    <property type="evidence" value="ECO:0007669"/>
    <property type="project" value="UniProtKB-UniRule"/>
</dbReference>
<dbReference type="Pfam" id="PF13500">
    <property type="entry name" value="AAA_26"/>
    <property type="match status" value="1"/>
</dbReference>
<dbReference type="GO" id="GO:0000287">
    <property type="term" value="F:magnesium ion binding"/>
    <property type="evidence" value="ECO:0007669"/>
    <property type="project" value="UniProtKB-UniRule"/>
</dbReference>
<dbReference type="Gene3D" id="3.40.50.300">
    <property type="entry name" value="P-loop containing nucleotide triphosphate hydrolases"/>
    <property type="match status" value="1"/>
</dbReference>
<keyword evidence="4 8" id="KW-0547">Nucleotide-binding</keyword>
<evidence type="ECO:0000313" key="10">
    <source>
        <dbReference type="Proteomes" id="UP000036406"/>
    </source>
</evidence>
<evidence type="ECO:0000256" key="5">
    <source>
        <dbReference type="ARBA" id="ARBA00022756"/>
    </source>
</evidence>
<keyword evidence="7 8" id="KW-0460">Magnesium</keyword>
<keyword evidence="1 8" id="KW-0963">Cytoplasm</keyword>
<evidence type="ECO:0000256" key="2">
    <source>
        <dbReference type="ARBA" id="ARBA00022598"/>
    </source>
</evidence>
<feature type="binding site" evidence="8">
    <location>
        <begin position="14"/>
        <end position="19"/>
    </location>
    <ligand>
        <name>ATP</name>
        <dbReference type="ChEBI" id="CHEBI:30616"/>
    </ligand>
</feature>
<evidence type="ECO:0000256" key="8">
    <source>
        <dbReference type="HAMAP-Rule" id="MF_00336"/>
    </source>
</evidence>
<dbReference type="GO" id="GO:0005829">
    <property type="term" value="C:cytosol"/>
    <property type="evidence" value="ECO:0007669"/>
    <property type="project" value="TreeGrafter"/>
</dbReference>
<name>A0A0H4I2M4_9GAMM</name>
<evidence type="ECO:0000256" key="4">
    <source>
        <dbReference type="ARBA" id="ARBA00022741"/>
    </source>
</evidence>
<comment type="caution">
    <text evidence="8">Lacks conserved residue(s) required for the propagation of feature annotation.</text>
</comment>
<feature type="binding site" evidence="8">
    <location>
        <position position="56"/>
    </location>
    <ligand>
        <name>Mg(2+)</name>
        <dbReference type="ChEBI" id="CHEBI:18420"/>
    </ligand>
</feature>
<feature type="binding site" evidence="8">
    <location>
        <begin position="208"/>
        <end position="210"/>
    </location>
    <ligand>
        <name>ATP</name>
        <dbReference type="ChEBI" id="CHEBI:30616"/>
    </ligand>
</feature>
<dbReference type="STRING" id="330734.ABA45_12935"/>